<dbReference type="OrthoDB" id="2081152at2"/>
<reference evidence="1 2" key="1">
    <citation type="submission" date="2016-01" db="EMBL/GenBank/DDBJ databases">
        <title>Investigation of taxonomic status of Bacillus aminovorans.</title>
        <authorList>
            <person name="Verma A."/>
            <person name="Pal Y."/>
            <person name="Krishnamurthi S."/>
        </authorList>
    </citation>
    <scope>NUCLEOTIDE SEQUENCE [LARGE SCALE GENOMIC DNA]</scope>
    <source>
        <strain evidence="1 2">DSM 4337</strain>
    </source>
</reference>
<evidence type="ECO:0008006" key="3">
    <source>
        <dbReference type="Google" id="ProtNLM"/>
    </source>
</evidence>
<protein>
    <recommendedName>
        <fullName evidence="3">AAA domain-containing protein</fullName>
    </recommendedName>
</protein>
<accession>A0A177L029</accession>
<organism evidence="1 2">
    <name type="scientific">Domibacillus aminovorans</name>
    <dbReference type="NCBI Taxonomy" id="29332"/>
    <lineage>
        <taxon>Bacteria</taxon>
        <taxon>Bacillati</taxon>
        <taxon>Bacillota</taxon>
        <taxon>Bacilli</taxon>
        <taxon>Bacillales</taxon>
        <taxon>Bacillaceae</taxon>
        <taxon>Domibacillus</taxon>
    </lineage>
</organism>
<dbReference type="SUPFAM" id="SSF52540">
    <property type="entry name" value="P-loop containing nucleoside triphosphate hydrolases"/>
    <property type="match status" value="1"/>
</dbReference>
<comment type="caution">
    <text evidence="1">The sequence shown here is derived from an EMBL/GenBank/DDBJ whole genome shotgun (WGS) entry which is preliminary data.</text>
</comment>
<dbReference type="InterPro" id="IPR027417">
    <property type="entry name" value="P-loop_NTPase"/>
</dbReference>
<evidence type="ECO:0000313" key="1">
    <source>
        <dbReference type="EMBL" id="OAH58655.1"/>
    </source>
</evidence>
<sequence>MIAFFGGDHKVGTTQIVHSLAEVLAPQINKEVLVLSLATKPDDEFISPTDRSLDHLQSYLTNEYIPAEEIEKAKFNENGYSVIPGPREIIKVRMYSIKAMNQLLKQLDDEERYFILLDAGTDVDSPLFVSAIQSARHHVSVITEQPSVFAEFQRKMEQIITPGLKIQKDKLLYLINKYEHDIANVDEQLEIMGGTVLGVLPKSRLGEESENNRSPLSLLDPIFKNQLVKIGQLLAQKENCLFEEREEKKESPFARFAAVMK</sequence>
<dbReference type="RefSeq" id="WP_018395821.1">
    <property type="nucleotide sequence ID" value="NZ_LQWZ01000007.1"/>
</dbReference>
<name>A0A177L029_9BACI</name>
<gene>
    <name evidence="1" type="ORF">AWH48_16795</name>
</gene>
<dbReference type="Gene3D" id="3.40.50.300">
    <property type="entry name" value="P-loop containing nucleotide triphosphate hydrolases"/>
    <property type="match status" value="1"/>
</dbReference>
<proteinExistence type="predicted"/>
<dbReference type="EMBL" id="LQWZ01000007">
    <property type="protein sequence ID" value="OAH58655.1"/>
    <property type="molecule type" value="Genomic_DNA"/>
</dbReference>
<dbReference type="Proteomes" id="UP000077271">
    <property type="component" value="Unassembled WGS sequence"/>
</dbReference>
<dbReference type="AlphaFoldDB" id="A0A177L029"/>
<evidence type="ECO:0000313" key="2">
    <source>
        <dbReference type="Proteomes" id="UP000077271"/>
    </source>
</evidence>